<dbReference type="InterPro" id="IPR011989">
    <property type="entry name" value="ARM-like"/>
</dbReference>
<dbReference type="OrthoDB" id="27187at2759"/>
<evidence type="ECO:0000313" key="11">
    <source>
        <dbReference type="EnsemblMetazoa" id="KAF7491397.1"/>
    </source>
</evidence>
<evidence type="ECO:0000256" key="6">
    <source>
        <dbReference type="ARBA" id="ARBA00023067"/>
    </source>
</evidence>
<evidence type="ECO:0000259" key="9">
    <source>
        <dbReference type="Pfam" id="PF12719"/>
    </source>
</evidence>
<proteinExistence type="inferred from homology"/>
<dbReference type="Pfam" id="PF12719">
    <property type="entry name" value="Cnd3"/>
    <property type="match status" value="1"/>
</dbReference>
<keyword evidence="8" id="KW-1133">Transmembrane helix</keyword>
<gene>
    <name evidence="10" type="primary">SSS_215g</name>
    <name evidence="10" type="ORF">SSS_215</name>
</gene>
<evidence type="ECO:0000256" key="5">
    <source>
        <dbReference type="ARBA" id="ARBA00022776"/>
    </source>
</evidence>
<evidence type="ECO:0000256" key="8">
    <source>
        <dbReference type="SAM" id="Phobius"/>
    </source>
</evidence>
<dbReference type="Proteomes" id="UP000070412">
    <property type="component" value="Unassembled WGS sequence"/>
</dbReference>
<evidence type="ECO:0000256" key="2">
    <source>
        <dbReference type="ARBA" id="ARBA00006533"/>
    </source>
</evidence>
<evidence type="ECO:0000313" key="12">
    <source>
        <dbReference type="Proteomes" id="UP000070412"/>
    </source>
</evidence>
<dbReference type="EMBL" id="WVUK01000060">
    <property type="protein sequence ID" value="KAF7491397.1"/>
    <property type="molecule type" value="Genomic_DNA"/>
</dbReference>
<comment type="similarity">
    <text evidence="2">Belongs to the CND3 (condensin subunit 3) family.</text>
</comment>
<feature type="transmembrane region" description="Helical" evidence="8">
    <location>
        <begin position="43"/>
        <end position="64"/>
    </location>
</feature>
<dbReference type="InterPro" id="IPR016024">
    <property type="entry name" value="ARM-type_fold"/>
</dbReference>
<keyword evidence="7" id="KW-0131">Cell cycle</keyword>
<sequence length="1000" mass="117538">MSQKSLANQTILRQLGEELKNIFNQSQLSLHGSKKNSKAFMKIYRLWASVSIYLYICCFTKTLFTQFKQYSEDKIDDFMKIFINIVKSVLICNKSSPFTKRTLEFLTLVLKEISVFEENKENERLQNVAAKEASGQLPVESSDSDDELSSLLDPDQTIINSRYLSPPSIIDAFIRDHLLKFMKCENENIRFNTATLLKKILDTQEEIEEETYARIIQQLSQSSFDKSKQVRVAVIICFRKLQMVIESDNEAFQILKYHLTFDPDSFVRACVLKVIEVHSNTIMEILLATRDENSTVRRAAYLKIAENCGINNFAYNDRLRLLKNGLFDTDQSLREIVLKKMIPNWIAHLDNNLVSFLGYLDIKFCLDFSITLLDDYFASLQNNIIRFDITSLHQLVFEFKEQYLDEYKLLTRTNLTEENSFLWSRLCLYCNDKNLTYYKKNDENKNKTLEQQLEENDQEENRPNEPILMDLLDEILPDVPTFCDFVDGFVRKILNHSDQLIEERNFVFKQLLNIAGIYQIKDIAQWNRMMETFKPIILNDDSDLLFTDYIEPIFVVFDKYFREDHEAFLSFTMDLINSINNPKIHMNDESEIDPSSQLTLQNRMESDPKFLEKCIEIFNAFLHVGKPKKDLSLLSTVINRMIVPNLTFKNSERIRILSLRALGNYCFPSFTIINDFLKVFAEIVDKESCLGARIDAWKFINDFVIYHGFKRLQFIDLKDSEDASEIPSDLDEKKDFMTFFTEKIIQFLNEPKSETEMMNNHLSTSIELQLFEITVKAVCTLLFLGRFASIDFLSRLIIIYVVYTNITAELKQTIRAFFYRYAKNIPIIRDYLKLDSNPYCEAYSICFKLLLERNETANKKDMSKIQLMMNIISTFVKEIPELIHQILCVFDLTQEKDFIFLNLKFLQSNLNLKILDRNFIEEIQDHLVKFQKKYRKFHRITANVEKRDKVLKLIDIILKNIKEFLKKSNLNETASTNVENHDEDMIDEETIESDAFTDQD</sequence>
<dbReference type="GO" id="GO:0000793">
    <property type="term" value="C:condensed chromosome"/>
    <property type="evidence" value="ECO:0007669"/>
    <property type="project" value="TreeGrafter"/>
</dbReference>
<protein>
    <submittedName>
        <fullName evidence="10">Condensin complex subunit 3</fullName>
    </submittedName>
</protein>
<dbReference type="Gene3D" id="1.25.10.10">
    <property type="entry name" value="Leucine-rich Repeat Variant"/>
    <property type="match status" value="1"/>
</dbReference>
<keyword evidence="8" id="KW-0812">Transmembrane</keyword>
<keyword evidence="8" id="KW-0472">Membrane</keyword>
<reference evidence="10" key="2">
    <citation type="submission" date="2020-01" db="EMBL/GenBank/DDBJ databases">
        <authorList>
            <person name="Korhonen P.K.K."/>
            <person name="Guangxu M.G."/>
            <person name="Wang T.W."/>
            <person name="Stroehlein A.J.S."/>
            <person name="Young N.D."/>
            <person name="Ang C.-S.A."/>
            <person name="Fernando D.W.F."/>
            <person name="Lu H.L."/>
            <person name="Taylor S.T."/>
            <person name="Ehtesham M.E.M."/>
            <person name="Najaraj S.H.N."/>
            <person name="Harsha G.H.G."/>
            <person name="Madugundu A.M."/>
            <person name="Renuse S.R."/>
            <person name="Holt D.H."/>
            <person name="Pandey A.P."/>
            <person name="Papenfuss A.P."/>
            <person name="Gasser R.B.G."/>
            <person name="Fischer K.F."/>
        </authorList>
    </citation>
    <scope>NUCLEOTIDE SEQUENCE</scope>
    <source>
        <strain evidence="10">SSS_KF_BRIS2020</strain>
    </source>
</reference>
<accession>A0A834VBH6</accession>
<dbReference type="GO" id="GO:0000796">
    <property type="term" value="C:condensin complex"/>
    <property type="evidence" value="ECO:0007669"/>
    <property type="project" value="InterPro"/>
</dbReference>
<comment type="subcellular location">
    <subcellularLocation>
        <location evidence="1">Chromosome</location>
    </subcellularLocation>
</comment>
<keyword evidence="6" id="KW-0226">DNA condensation</keyword>
<evidence type="ECO:0000256" key="1">
    <source>
        <dbReference type="ARBA" id="ARBA00004286"/>
    </source>
</evidence>
<dbReference type="SUPFAM" id="SSF48371">
    <property type="entry name" value="ARM repeat"/>
    <property type="match status" value="2"/>
</dbReference>
<organism evidence="10">
    <name type="scientific">Sarcoptes scabiei</name>
    <name type="common">Itch mite</name>
    <name type="synonym">Acarus scabiei</name>
    <dbReference type="NCBI Taxonomy" id="52283"/>
    <lineage>
        <taxon>Eukaryota</taxon>
        <taxon>Metazoa</taxon>
        <taxon>Ecdysozoa</taxon>
        <taxon>Arthropoda</taxon>
        <taxon>Chelicerata</taxon>
        <taxon>Arachnida</taxon>
        <taxon>Acari</taxon>
        <taxon>Acariformes</taxon>
        <taxon>Sarcoptiformes</taxon>
        <taxon>Astigmata</taxon>
        <taxon>Psoroptidia</taxon>
        <taxon>Sarcoptoidea</taxon>
        <taxon>Sarcoptidae</taxon>
        <taxon>Sarcoptinae</taxon>
        <taxon>Sarcoptes</taxon>
    </lineage>
</organism>
<dbReference type="PANTHER" id="PTHR14418">
    <property type="entry name" value="CONDENSIN COMPLEX SUBUNIT 3-RELATED"/>
    <property type="match status" value="1"/>
</dbReference>
<reference evidence="11" key="3">
    <citation type="submission" date="2022-06" db="UniProtKB">
        <authorList>
            <consortium name="EnsemblMetazoa"/>
        </authorList>
    </citation>
    <scope>IDENTIFICATION</scope>
</reference>
<dbReference type="AlphaFoldDB" id="A0A834VBH6"/>
<dbReference type="InterPro" id="IPR027165">
    <property type="entry name" value="CND3"/>
</dbReference>
<dbReference type="InterPro" id="IPR025977">
    <property type="entry name" value="Cnd3_C"/>
</dbReference>
<evidence type="ECO:0000313" key="10">
    <source>
        <dbReference type="EMBL" id="KAF7491397.1"/>
    </source>
</evidence>
<keyword evidence="3" id="KW-0158">Chromosome</keyword>
<dbReference type="PANTHER" id="PTHR14418:SF5">
    <property type="entry name" value="CONDENSIN COMPLEX SUBUNIT 3"/>
    <property type="match status" value="1"/>
</dbReference>
<dbReference type="EnsemblMetazoa" id="SSS_215s_mrna">
    <property type="protein sequence ID" value="KAF7491397.1"/>
    <property type="gene ID" value="SSS_215"/>
</dbReference>
<dbReference type="GO" id="GO:0051301">
    <property type="term" value="P:cell division"/>
    <property type="evidence" value="ECO:0007669"/>
    <property type="project" value="UniProtKB-KW"/>
</dbReference>
<evidence type="ECO:0000256" key="3">
    <source>
        <dbReference type="ARBA" id="ARBA00022454"/>
    </source>
</evidence>
<reference evidence="12" key="1">
    <citation type="journal article" date="2020" name="PLoS Negl. Trop. Dis.">
        <title>High-quality nuclear genome for Sarcoptes scabiei-A critical resource for a neglected parasite.</title>
        <authorList>
            <person name="Korhonen P.K."/>
            <person name="Gasser R.B."/>
            <person name="Ma G."/>
            <person name="Wang T."/>
            <person name="Stroehlein A.J."/>
            <person name="Young N.D."/>
            <person name="Ang C.S."/>
            <person name="Fernando D.D."/>
            <person name="Lu H.C."/>
            <person name="Taylor S."/>
            <person name="Reynolds S.L."/>
            <person name="Mofiz E."/>
            <person name="Najaraj S.H."/>
            <person name="Gowda H."/>
            <person name="Madugundu A."/>
            <person name="Renuse S."/>
            <person name="Holt D."/>
            <person name="Pandey A."/>
            <person name="Papenfuss A.T."/>
            <person name="Fischer K."/>
        </authorList>
    </citation>
    <scope>NUCLEOTIDE SEQUENCE [LARGE SCALE GENOMIC DNA]</scope>
</reference>
<evidence type="ECO:0000256" key="4">
    <source>
        <dbReference type="ARBA" id="ARBA00022618"/>
    </source>
</evidence>
<feature type="domain" description="Nuclear condensin complex subunit 3 C-terminal" evidence="9">
    <location>
        <begin position="613"/>
        <end position="825"/>
    </location>
</feature>
<dbReference type="GO" id="GO:0007076">
    <property type="term" value="P:mitotic chromosome condensation"/>
    <property type="evidence" value="ECO:0007669"/>
    <property type="project" value="InterPro"/>
</dbReference>
<keyword evidence="4" id="KW-0132">Cell division</keyword>
<name>A0A834VBH6_SARSC</name>
<evidence type="ECO:0000256" key="7">
    <source>
        <dbReference type="ARBA" id="ARBA00023306"/>
    </source>
</evidence>
<keyword evidence="5" id="KW-0498">Mitosis</keyword>
<keyword evidence="12" id="KW-1185">Reference proteome</keyword>